<organism evidence="3 4">
    <name type="scientific">Aquarana catesbeiana</name>
    <name type="common">American bullfrog</name>
    <name type="synonym">Rana catesbeiana</name>
    <dbReference type="NCBI Taxonomy" id="8400"/>
    <lineage>
        <taxon>Eukaryota</taxon>
        <taxon>Metazoa</taxon>
        <taxon>Chordata</taxon>
        <taxon>Craniata</taxon>
        <taxon>Vertebrata</taxon>
        <taxon>Euteleostomi</taxon>
        <taxon>Amphibia</taxon>
        <taxon>Batrachia</taxon>
        <taxon>Anura</taxon>
        <taxon>Neobatrachia</taxon>
        <taxon>Ranoidea</taxon>
        <taxon>Ranidae</taxon>
        <taxon>Aquarana</taxon>
    </lineage>
</organism>
<dbReference type="OrthoDB" id="10254988at2759"/>
<protein>
    <submittedName>
        <fullName evidence="3">Uncharacterized protein</fullName>
    </submittedName>
</protein>
<feature type="compositionally biased region" description="Low complexity" evidence="1">
    <location>
        <begin position="78"/>
        <end position="88"/>
    </location>
</feature>
<keyword evidence="2" id="KW-0732">Signal</keyword>
<feature type="region of interest" description="Disordered" evidence="1">
    <location>
        <begin position="307"/>
        <end position="332"/>
    </location>
</feature>
<reference evidence="4" key="1">
    <citation type="journal article" date="2017" name="Nat. Commun.">
        <title>The North American bullfrog draft genome provides insight into hormonal regulation of long noncoding RNA.</title>
        <authorList>
            <person name="Hammond S.A."/>
            <person name="Warren R.L."/>
            <person name="Vandervalk B.P."/>
            <person name="Kucuk E."/>
            <person name="Khan H."/>
            <person name="Gibb E.A."/>
            <person name="Pandoh P."/>
            <person name="Kirk H."/>
            <person name="Zhao Y."/>
            <person name="Jones M."/>
            <person name="Mungall A.J."/>
            <person name="Coope R."/>
            <person name="Pleasance S."/>
            <person name="Moore R.A."/>
            <person name="Holt R.A."/>
            <person name="Round J.M."/>
            <person name="Ohora S."/>
            <person name="Walle B.V."/>
            <person name="Veldhoen N."/>
            <person name="Helbing C.C."/>
            <person name="Birol I."/>
        </authorList>
    </citation>
    <scope>NUCLEOTIDE SEQUENCE [LARGE SCALE GENOMIC DNA]</scope>
</reference>
<name>A0A2G9SDV4_AQUCT</name>
<accession>A0A2G9SDV4</accession>
<proteinExistence type="predicted"/>
<keyword evidence="4" id="KW-1185">Reference proteome</keyword>
<feature type="compositionally biased region" description="Polar residues" evidence="1">
    <location>
        <begin position="204"/>
        <end position="215"/>
    </location>
</feature>
<evidence type="ECO:0000256" key="2">
    <source>
        <dbReference type="SAM" id="SignalP"/>
    </source>
</evidence>
<gene>
    <name evidence="3" type="ORF">AB205_0039300</name>
</gene>
<sequence>MLSTFPFITVMAALALCLCFGIDGHAEFENECMHDSSALWAFVDQNVAMLSPAKCLSPLSPISHPAPRPASLDSGRTSLSNSNNNASLHEVTGTTQSRSQSHSSGDFGLHHDNEVWSGSNSPVQYFGQRLKKSAASSPMLRLQSCDGAECLAQTKKRLGSPGSEMVSLKQFLEESSKLTVSQIRSGSQENLLDEVMKSLSGSAEFSGLQSPSQLSPGLAVGDKKTGKAEQCIRPNTWKKEENMRFTFPVETVTQSVDGDAALSPGMACTQRQTAKEPSQYATLPRASSVISTAEGTTRRTSIHDFLSKDNRSPVSVDPSPTREDAPSLSSEYSRVKPLPNILPSVPLPCMVSNDPQHCSGCDVVCHRKSGISEGTNIISYSSPCMSCPYLSLNPNLVSSISGPPGDRQFSVPSTQQQDCPKSSNHVLQTSECSDPQCLHSSEAESTLLVSEDNQSIWYEYGCV</sequence>
<feature type="region of interest" description="Disordered" evidence="1">
    <location>
        <begin position="66"/>
        <end position="113"/>
    </location>
</feature>
<dbReference type="EMBL" id="KV924824">
    <property type="protein sequence ID" value="PIO38336.1"/>
    <property type="molecule type" value="Genomic_DNA"/>
</dbReference>
<feature type="chain" id="PRO_5013668266" evidence="2">
    <location>
        <begin position="27"/>
        <end position="463"/>
    </location>
</feature>
<evidence type="ECO:0000313" key="3">
    <source>
        <dbReference type="EMBL" id="PIO38336.1"/>
    </source>
</evidence>
<dbReference type="AlphaFoldDB" id="A0A2G9SDV4"/>
<feature type="region of interest" description="Disordered" evidence="1">
    <location>
        <begin position="204"/>
        <end position="227"/>
    </location>
</feature>
<feature type="signal peptide" evidence="2">
    <location>
        <begin position="1"/>
        <end position="26"/>
    </location>
</feature>
<evidence type="ECO:0000313" key="4">
    <source>
        <dbReference type="Proteomes" id="UP000228934"/>
    </source>
</evidence>
<dbReference type="Proteomes" id="UP000228934">
    <property type="component" value="Unassembled WGS sequence"/>
</dbReference>
<evidence type="ECO:0000256" key="1">
    <source>
        <dbReference type="SAM" id="MobiDB-lite"/>
    </source>
</evidence>
<feature type="compositionally biased region" description="Polar residues" evidence="1">
    <location>
        <begin position="92"/>
        <end position="104"/>
    </location>
</feature>